<dbReference type="InterPro" id="IPR050426">
    <property type="entry name" value="Glycosyltransferase_28"/>
</dbReference>
<dbReference type="Gene3D" id="3.40.50.2000">
    <property type="entry name" value="Glycogen Phosphorylase B"/>
    <property type="match status" value="2"/>
</dbReference>
<evidence type="ECO:0000256" key="2">
    <source>
        <dbReference type="ARBA" id="ARBA00022679"/>
    </source>
</evidence>
<proteinExistence type="inferred from homology"/>
<feature type="domain" description="Erythromycin biosynthesis protein CIII-like C-terminal" evidence="3">
    <location>
        <begin position="266"/>
        <end position="376"/>
    </location>
</feature>
<dbReference type="Proteomes" id="UP001500383">
    <property type="component" value="Unassembled WGS sequence"/>
</dbReference>
<comment type="similarity">
    <text evidence="1">Belongs to the UDP-glycosyltransferase family.</text>
</comment>
<evidence type="ECO:0000313" key="5">
    <source>
        <dbReference type="Proteomes" id="UP001500383"/>
    </source>
</evidence>
<dbReference type="PANTHER" id="PTHR48050:SF13">
    <property type="entry name" value="STEROL 3-BETA-GLUCOSYLTRANSFERASE UGT80A2"/>
    <property type="match status" value="1"/>
</dbReference>
<dbReference type="PANTHER" id="PTHR48050">
    <property type="entry name" value="STEROL 3-BETA-GLUCOSYLTRANSFERASE"/>
    <property type="match status" value="1"/>
</dbReference>
<sequence length="405" mass="43776">MAHVLYVVHPDHGHVIPTVAVVGALLRRGHRVSYLTGPRTAAIAREAGAEVLEYASEYRDHDFGRSAGELDYLMSVLLRESSLMLDAARAAFVTEVPDVVVYDTSVLFCGRVLSRVWDIPAVQLVPMFASNAHYSYLRAIGAEEHGGALPESEAAPSWIDPFLEEVAEVLAAHGVEEDPAALWWAAEEPTIVTMPRELQPAGETFGREFTFVGPCLGDRSFLGSWQAGDDSRPLALVSLGAVFNDHPEVFRICMEAFRDTRWRVVMTTADALDPAELDDVPGNVELRRWVPHIDVLAHAEVAVTHGGMGTVLEALATATPMVVTATSAMDRVTGRRVEEIGVGLDLDLADLDADRLRHAVERVAGTDFGRAAAEIAERISRAGGTERAAEVIDAATAIPTVASRT</sequence>
<dbReference type="EMBL" id="BAAAQG010000003">
    <property type="protein sequence ID" value="GAA1702101.1"/>
    <property type="molecule type" value="Genomic_DNA"/>
</dbReference>
<comment type="caution">
    <text evidence="4">The sequence shown here is derived from an EMBL/GenBank/DDBJ whole genome shotgun (WGS) entry which is preliminary data.</text>
</comment>
<evidence type="ECO:0000256" key="1">
    <source>
        <dbReference type="ARBA" id="ARBA00009995"/>
    </source>
</evidence>
<protein>
    <submittedName>
        <fullName evidence="4">Glycosyltransferase</fullName>
    </submittedName>
</protein>
<organism evidence="4 5">
    <name type="scientific">Dietzia cercidiphylli</name>
    <dbReference type="NCBI Taxonomy" id="498199"/>
    <lineage>
        <taxon>Bacteria</taxon>
        <taxon>Bacillati</taxon>
        <taxon>Actinomycetota</taxon>
        <taxon>Actinomycetes</taxon>
        <taxon>Mycobacteriales</taxon>
        <taxon>Dietziaceae</taxon>
        <taxon>Dietzia</taxon>
    </lineage>
</organism>
<dbReference type="RefSeq" id="WP_182659161.1">
    <property type="nucleotide sequence ID" value="NZ_BAAAQG010000003.1"/>
</dbReference>
<keyword evidence="2" id="KW-0808">Transferase</keyword>
<dbReference type="SUPFAM" id="SSF53756">
    <property type="entry name" value="UDP-Glycosyltransferase/glycogen phosphorylase"/>
    <property type="match status" value="1"/>
</dbReference>
<dbReference type="CDD" id="cd03784">
    <property type="entry name" value="GT1_Gtf-like"/>
    <property type="match status" value="1"/>
</dbReference>
<accession>A0ABN2IBZ4</accession>
<reference evidence="4 5" key="1">
    <citation type="journal article" date="2019" name="Int. J. Syst. Evol. Microbiol.">
        <title>The Global Catalogue of Microorganisms (GCM) 10K type strain sequencing project: providing services to taxonomists for standard genome sequencing and annotation.</title>
        <authorList>
            <consortium name="The Broad Institute Genomics Platform"/>
            <consortium name="The Broad Institute Genome Sequencing Center for Infectious Disease"/>
            <person name="Wu L."/>
            <person name="Ma J."/>
        </authorList>
    </citation>
    <scope>NUCLEOTIDE SEQUENCE [LARGE SCALE GENOMIC DNA]</scope>
    <source>
        <strain evidence="4 5">JCM 16002</strain>
    </source>
</reference>
<name>A0ABN2IBZ4_9ACTN</name>
<dbReference type="InterPro" id="IPR010610">
    <property type="entry name" value="EryCIII-like_C"/>
</dbReference>
<keyword evidence="5" id="KW-1185">Reference proteome</keyword>
<dbReference type="InterPro" id="IPR006326">
    <property type="entry name" value="UDPGT_MGT-like"/>
</dbReference>
<dbReference type="NCBIfam" id="TIGR01426">
    <property type="entry name" value="MGT"/>
    <property type="match status" value="1"/>
</dbReference>
<dbReference type="Pfam" id="PF06722">
    <property type="entry name" value="EryCIII-like_C"/>
    <property type="match status" value="1"/>
</dbReference>
<gene>
    <name evidence="4" type="ORF">GCM10009831_09070</name>
</gene>
<dbReference type="InterPro" id="IPR002213">
    <property type="entry name" value="UDP_glucos_trans"/>
</dbReference>
<evidence type="ECO:0000313" key="4">
    <source>
        <dbReference type="EMBL" id="GAA1702101.1"/>
    </source>
</evidence>
<evidence type="ECO:0000259" key="3">
    <source>
        <dbReference type="Pfam" id="PF06722"/>
    </source>
</evidence>